<evidence type="ECO:0000313" key="2">
    <source>
        <dbReference type="EMBL" id="MBB6179968.1"/>
    </source>
</evidence>
<comment type="caution">
    <text evidence="2">The sequence shown here is derived from an EMBL/GenBank/DDBJ whole genome shotgun (WGS) entry which is preliminary data.</text>
</comment>
<accession>A0A7W9YX45</accession>
<reference evidence="2 3" key="1">
    <citation type="submission" date="2020-08" db="EMBL/GenBank/DDBJ databases">
        <title>Genomic Encyclopedia of Type Strains, Phase IV (KMG-IV): sequencing the most valuable type-strain genomes for metagenomic binning, comparative biology and taxonomic classification.</title>
        <authorList>
            <person name="Goeker M."/>
        </authorList>
    </citation>
    <scope>NUCLEOTIDE SEQUENCE [LARGE SCALE GENOMIC DNA]</scope>
    <source>
        <strain evidence="2 3">DSM 102134</strain>
    </source>
</reference>
<gene>
    <name evidence="2" type="ORF">HNQ75_001936</name>
</gene>
<dbReference type="GO" id="GO:0016740">
    <property type="term" value="F:transferase activity"/>
    <property type="evidence" value="ECO:0007669"/>
    <property type="project" value="UniProtKB-KW"/>
</dbReference>
<protein>
    <submittedName>
        <fullName evidence="2">Glycosyl transferase family 25</fullName>
    </submittedName>
</protein>
<name>A0A7W9YX45_9HYPH</name>
<dbReference type="CDD" id="cd06532">
    <property type="entry name" value="Glyco_transf_25"/>
    <property type="match status" value="1"/>
</dbReference>
<dbReference type="AlphaFoldDB" id="A0A7W9YX45"/>
<dbReference type="RefSeq" id="WP_077549137.1">
    <property type="nucleotide sequence ID" value="NZ_JACHEJ010000003.1"/>
</dbReference>
<proteinExistence type="predicted"/>
<keyword evidence="3" id="KW-1185">Reference proteome</keyword>
<evidence type="ECO:0000313" key="3">
    <source>
        <dbReference type="Proteomes" id="UP000535501"/>
    </source>
</evidence>
<sequence>MHSADTPLQVIIYAINLDRSRERWEELSREAADLGLPIHRIAAVDGSLVDAGDRVDANEAAFMRNNGRHMIPGEYGCYRSHMKALSTFLEAGLPQAIIVEDDIRLSSDLPQRAAAALAIVPGVDVVKLFNHRMVGFRSYATTAQGDRIGRAIHGPLGSTACYAVTRAGAAKLVERMKVMEYPFDIALERGWAIGAEVLTVDTDVVTSKRSTSTIANRSGYKERKFVWWKRLPTHWQRAKDYLQRILYALKGI</sequence>
<dbReference type="EMBL" id="JACHEJ010000003">
    <property type="protein sequence ID" value="MBB6179968.1"/>
    <property type="molecule type" value="Genomic_DNA"/>
</dbReference>
<dbReference type="Proteomes" id="UP000535501">
    <property type="component" value="Unassembled WGS sequence"/>
</dbReference>
<organism evidence="2 3">
    <name type="scientific">Pseudorhizobium flavum</name>
    <dbReference type="NCBI Taxonomy" id="1335061"/>
    <lineage>
        <taxon>Bacteria</taxon>
        <taxon>Pseudomonadati</taxon>
        <taxon>Pseudomonadota</taxon>
        <taxon>Alphaproteobacteria</taxon>
        <taxon>Hyphomicrobiales</taxon>
        <taxon>Rhizobiaceae</taxon>
        <taxon>Rhizobium/Agrobacterium group</taxon>
        <taxon>Pseudorhizobium</taxon>
    </lineage>
</organism>
<keyword evidence="2" id="KW-0808">Transferase</keyword>
<dbReference type="Pfam" id="PF01755">
    <property type="entry name" value="Glyco_transf_25"/>
    <property type="match status" value="1"/>
</dbReference>
<feature type="domain" description="Glycosyl transferase family 25" evidence="1">
    <location>
        <begin position="12"/>
        <end position="185"/>
    </location>
</feature>
<dbReference type="InterPro" id="IPR002654">
    <property type="entry name" value="Glyco_trans_25"/>
</dbReference>
<evidence type="ECO:0000259" key="1">
    <source>
        <dbReference type="Pfam" id="PF01755"/>
    </source>
</evidence>